<dbReference type="OrthoDB" id="7951024at2"/>
<name>A0A1E5XIS2_9HYPH</name>
<feature type="chain" id="PRO_5009190169" description="FAS1 domain-containing protein" evidence="1">
    <location>
        <begin position="32"/>
        <end position="143"/>
    </location>
</feature>
<dbReference type="AlphaFoldDB" id="A0A1E5XIS2"/>
<dbReference type="EMBL" id="LAJE02000368">
    <property type="protein sequence ID" value="OEO28488.1"/>
    <property type="molecule type" value="Genomic_DNA"/>
</dbReference>
<evidence type="ECO:0000256" key="1">
    <source>
        <dbReference type="SAM" id="SignalP"/>
    </source>
</evidence>
<evidence type="ECO:0000313" key="2">
    <source>
        <dbReference type="EMBL" id="OEO28488.1"/>
    </source>
</evidence>
<evidence type="ECO:0008006" key="4">
    <source>
        <dbReference type="Google" id="ProtNLM"/>
    </source>
</evidence>
<evidence type="ECO:0000313" key="3">
    <source>
        <dbReference type="Proteomes" id="UP000095463"/>
    </source>
</evidence>
<keyword evidence="3" id="KW-1185">Reference proteome</keyword>
<proteinExistence type="predicted"/>
<sequence length="143" mass="14794">MNNALKGNILKGLGATAAAAAILVAAAPAFASAPAFSLAKPNSGMSVDSFDPQVQVFNRQNIADLLHARSVSVVKFDTAWNEGGDAGKAFDALNNSDQSIHLLREALKADPAAMRLLAQNHVAVNQVIDIAPAGNGTVQLYVS</sequence>
<feature type="signal peptide" evidence="1">
    <location>
        <begin position="1"/>
        <end position="31"/>
    </location>
</feature>
<dbReference type="Proteomes" id="UP000095463">
    <property type="component" value="Unassembled WGS sequence"/>
</dbReference>
<keyword evidence="1" id="KW-0732">Signal</keyword>
<gene>
    <name evidence="2" type="ORF">VW23_004560</name>
</gene>
<accession>A0A1E5XIS2</accession>
<comment type="caution">
    <text evidence="2">The sequence shown here is derived from an EMBL/GenBank/DDBJ whole genome shotgun (WGS) entry which is preliminary data.</text>
</comment>
<protein>
    <recommendedName>
        <fullName evidence="4">FAS1 domain-containing protein</fullName>
    </recommendedName>
</protein>
<reference evidence="2 3" key="1">
    <citation type="journal article" date="2015" name="Genome Announc.">
        <title>Genome Assemblies of Three Soil-Associated Devosia species: D. insulae, D. limi, and D. soli.</title>
        <authorList>
            <person name="Hassan Y.I."/>
            <person name="Lepp D."/>
            <person name="Zhou T."/>
        </authorList>
    </citation>
    <scope>NUCLEOTIDE SEQUENCE [LARGE SCALE GENOMIC DNA]</scope>
    <source>
        <strain evidence="2 3">DS-56</strain>
    </source>
</reference>
<organism evidence="2 3">
    <name type="scientific">Devosia insulae DS-56</name>
    <dbReference type="NCBI Taxonomy" id="1116389"/>
    <lineage>
        <taxon>Bacteria</taxon>
        <taxon>Pseudomonadati</taxon>
        <taxon>Pseudomonadota</taxon>
        <taxon>Alphaproteobacteria</taxon>
        <taxon>Hyphomicrobiales</taxon>
        <taxon>Devosiaceae</taxon>
        <taxon>Devosia</taxon>
    </lineage>
</organism>
<dbReference type="RefSeq" id="WP_069912205.1">
    <property type="nucleotide sequence ID" value="NZ_LAJE02000368.1"/>
</dbReference>